<dbReference type="Pfam" id="PF17761">
    <property type="entry name" value="DUF1016_N"/>
    <property type="match status" value="1"/>
</dbReference>
<reference evidence="3" key="1">
    <citation type="journal article" date="2019" name="Int. J. Syst. Evol. Microbiol.">
        <title>The Global Catalogue of Microorganisms (GCM) 10K type strain sequencing project: providing services to taxonomists for standard genome sequencing and annotation.</title>
        <authorList>
            <consortium name="The Broad Institute Genomics Platform"/>
            <consortium name="The Broad Institute Genome Sequencing Center for Infectious Disease"/>
            <person name="Wu L."/>
            <person name="Ma J."/>
        </authorList>
    </citation>
    <scope>NUCLEOTIDE SEQUENCE [LARGE SCALE GENOMIC DNA]</scope>
    <source>
        <strain evidence="3">KCTC 52416</strain>
    </source>
</reference>
<accession>A0ABV7JN80</accession>
<protein>
    <submittedName>
        <fullName evidence="2">DUF1016 N-terminal domain-containing protein</fullName>
    </submittedName>
</protein>
<evidence type="ECO:0000313" key="3">
    <source>
        <dbReference type="Proteomes" id="UP001595526"/>
    </source>
</evidence>
<evidence type="ECO:0000259" key="1">
    <source>
        <dbReference type="Pfam" id="PF17761"/>
    </source>
</evidence>
<proteinExistence type="predicted"/>
<dbReference type="Proteomes" id="UP001595526">
    <property type="component" value="Unassembled WGS sequence"/>
</dbReference>
<organism evidence="2 3">
    <name type="scientific">Parapedobacter deserti</name>
    <dbReference type="NCBI Taxonomy" id="1912957"/>
    <lineage>
        <taxon>Bacteria</taxon>
        <taxon>Pseudomonadati</taxon>
        <taxon>Bacteroidota</taxon>
        <taxon>Sphingobacteriia</taxon>
        <taxon>Sphingobacteriales</taxon>
        <taxon>Sphingobacteriaceae</taxon>
        <taxon>Parapedobacter</taxon>
    </lineage>
</organism>
<keyword evidence="3" id="KW-1185">Reference proteome</keyword>
<name>A0ABV7JN80_9SPHI</name>
<dbReference type="EMBL" id="JBHRTA010000056">
    <property type="protein sequence ID" value="MFC3199560.1"/>
    <property type="molecule type" value="Genomic_DNA"/>
</dbReference>
<sequence length="62" mass="7187">MCEELPHKLSWTHLCELAKIDDPLERAFYEKQAVIEKWSTTELKRQKKSSSDLQPAALALQC</sequence>
<evidence type="ECO:0000313" key="2">
    <source>
        <dbReference type="EMBL" id="MFC3199560.1"/>
    </source>
</evidence>
<dbReference type="RefSeq" id="WP_379025320.1">
    <property type="nucleotide sequence ID" value="NZ_JBHRTA010000056.1"/>
</dbReference>
<gene>
    <name evidence="2" type="ORF">ACFOET_18230</name>
</gene>
<comment type="caution">
    <text evidence="2">The sequence shown here is derived from an EMBL/GenBank/DDBJ whole genome shotgun (WGS) entry which is preliminary data.</text>
</comment>
<feature type="domain" description="YhcG N-terminal" evidence="1">
    <location>
        <begin position="3"/>
        <end position="49"/>
    </location>
</feature>
<dbReference type="InterPro" id="IPR041527">
    <property type="entry name" value="YhcG_N"/>
</dbReference>